<evidence type="ECO:0000313" key="1">
    <source>
        <dbReference type="EMBL" id="NMQ21448.1"/>
    </source>
</evidence>
<gene>
    <name evidence="1" type="ORF">E4P82_20900</name>
</gene>
<dbReference type="Proteomes" id="UP000760480">
    <property type="component" value="Unassembled WGS sequence"/>
</dbReference>
<evidence type="ECO:0000313" key="2">
    <source>
        <dbReference type="Proteomes" id="UP000760480"/>
    </source>
</evidence>
<dbReference type="InterPro" id="IPR021558">
    <property type="entry name" value="MazE-like"/>
</dbReference>
<dbReference type="RefSeq" id="WP_169250713.1">
    <property type="nucleotide sequence ID" value="NZ_SPMZ01000110.1"/>
</dbReference>
<comment type="caution">
    <text evidence="1">The sequence shown here is derived from an EMBL/GenBank/DDBJ whole genome shotgun (WGS) entry which is preliminary data.</text>
</comment>
<protein>
    <submittedName>
        <fullName evidence="1">DUF3018 family protein</fullName>
    </submittedName>
</protein>
<accession>A0ABX1TPR5</accession>
<sequence length="75" mass="8828">MATTHDTLLENVRRYRERMKAQGFRQLSLWVPDTRSPKFAEECRRQSRLAARQDSESDILDFLDTAVSDIEGWEP</sequence>
<dbReference type="EMBL" id="SPMZ01000110">
    <property type="protein sequence ID" value="NMQ21448.1"/>
    <property type="molecule type" value="Genomic_DNA"/>
</dbReference>
<name>A0ABX1TPR5_9GAMM</name>
<proteinExistence type="predicted"/>
<dbReference type="Pfam" id="PF11455">
    <property type="entry name" value="MazE-like"/>
    <property type="match status" value="1"/>
</dbReference>
<keyword evidence="2" id="KW-1185">Reference proteome</keyword>
<reference evidence="1 2" key="1">
    <citation type="submission" date="2019-03" db="EMBL/GenBank/DDBJ databases">
        <title>Metabolic reconstructions from genomes of highly enriched 'Candidatus Accumulibacter' and 'Candidatus Competibacter' bioreactor populations.</title>
        <authorList>
            <person name="Annavajhala M.K."/>
            <person name="Welles L."/>
            <person name="Abbas B."/>
            <person name="Sorokin D."/>
            <person name="Park H."/>
            <person name="Van Loosdrecht M."/>
            <person name="Chandran K."/>
        </authorList>
    </citation>
    <scope>NUCLEOTIDE SEQUENCE [LARGE SCALE GENOMIC DNA]</scope>
    <source>
        <strain evidence="1 2">SBR_G</strain>
    </source>
</reference>
<organism evidence="1 2">
    <name type="scientific">Candidatus Competibacter phosphatis</name>
    <dbReference type="NCBI Taxonomy" id="221280"/>
    <lineage>
        <taxon>Bacteria</taxon>
        <taxon>Pseudomonadati</taxon>
        <taxon>Pseudomonadota</taxon>
        <taxon>Gammaproteobacteria</taxon>
        <taxon>Candidatus Competibacteraceae</taxon>
        <taxon>Candidatus Competibacter</taxon>
    </lineage>
</organism>